<keyword evidence="3" id="KW-0238">DNA-binding</keyword>
<dbReference type="FunFam" id="3.30.1330.80:FF:000001">
    <property type="entry name" value="AT-hook motif nuclear-localized protein"/>
    <property type="match status" value="1"/>
</dbReference>
<reference evidence="7" key="2">
    <citation type="submission" date="2020-08" db="EMBL/GenBank/DDBJ databases">
        <title>Plant Genome Project.</title>
        <authorList>
            <person name="Zhang R.-G."/>
        </authorList>
    </citation>
    <scope>NUCLEOTIDE SEQUENCE</scope>
    <source>
        <strain evidence="7">Huo1</strain>
        <tissue evidence="7">Leaf</tissue>
    </source>
</reference>
<evidence type="ECO:0000313" key="7">
    <source>
        <dbReference type="EMBL" id="KAG6395111.1"/>
    </source>
</evidence>
<dbReference type="InterPro" id="IPR014476">
    <property type="entry name" value="AHL15-29"/>
</dbReference>
<dbReference type="EMBL" id="PNBA02000017">
    <property type="protein sequence ID" value="KAG6395111.1"/>
    <property type="molecule type" value="Genomic_DNA"/>
</dbReference>
<dbReference type="GO" id="GO:0005634">
    <property type="term" value="C:nucleus"/>
    <property type="evidence" value="ECO:0007669"/>
    <property type="project" value="UniProtKB-SubCell"/>
</dbReference>
<sequence>MPEPYHHRPSLTLELDIPYSQYQPSEELYPPVYNGEGYSSNSFNYSVDDYLPYTDSWHLGSSCGDQPTAAFEQPPYTYTESYALLRIPYAGEHQEQPNYQPPRLLHTDSEPHVQIKGEGELLEYNEEEIQAFHVVNFEYINEAERAVKEEILAPPPEGQASLNKLERASFMVYRLWDKYEVHKVEEFEAMGKGKKSLKQMVSREYQWVAAQLATRSYGDLEVTGLVAFGLNTQTRSSRISRILPKACSIHLWLPVCYINMAGLDFAPHLNLPESEENNESNPNQFSGDNNSSGDMAGRRPRGRPPGSKNKPKPPVIITRESANTLRAHIFEVASGCDVFDAVATYARRRQRGVCVLSCTGTVTNVSLRQPSAGGGVVTLHGRFEILSLSGSFLPPPAPPGATSLTIYLAGVQGQVVGGNVVGALIASGPVTIIASSFTNVAYERLPLEEEDGIQMQPPPQHLNIGGGGQFPDPGQPFLNLPLNMVNGQLPLDGGGGGAWAGNAAGGGRQQF</sequence>
<dbReference type="Proteomes" id="UP000298416">
    <property type="component" value="Unassembled WGS sequence"/>
</dbReference>
<evidence type="ECO:0000256" key="1">
    <source>
        <dbReference type="ARBA" id="ARBA00004123"/>
    </source>
</evidence>
<gene>
    <name evidence="7" type="ORF">SASPL_145703</name>
</gene>
<feature type="compositionally biased region" description="Polar residues" evidence="5">
    <location>
        <begin position="284"/>
        <end position="293"/>
    </location>
</feature>
<keyword evidence="2" id="KW-0805">Transcription regulation</keyword>
<evidence type="ECO:0000259" key="6">
    <source>
        <dbReference type="PROSITE" id="PS51742"/>
    </source>
</evidence>
<evidence type="ECO:0000256" key="4">
    <source>
        <dbReference type="ARBA" id="ARBA00023163"/>
    </source>
</evidence>
<keyword evidence="4" id="KW-0804">Transcription</keyword>
<dbReference type="Pfam" id="PF03479">
    <property type="entry name" value="PCC"/>
    <property type="match status" value="1"/>
</dbReference>
<dbReference type="Gene3D" id="3.30.1330.80">
    <property type="entry name" value="Hypothetical protein, similar to alpha- acetolactate decarboxylase, domain 2"/>
    <property type="match status" value="1"/>
</dbReference>
<proteinExistence type="predicted"/>
<name>A0A8X8Z7X4_SALSN</name>
<evidence type="ECO:0000313" key="8">
    <source>
        <dbReference type="Proteomes" id="UP000298416"/>
    </source>
</evidence>
<dbReference type="AlphaFoldDB" id="A0A8X8Z7X4"/>
<comment type="subcellular location">
    <subcellularLocation>
        <location evidence="1">Nucleus</location>
    </subcellularLocation>
</comment>
<organism evidence="7">
    <name type="scientific">Salvia splendens</name>
    <name type="common">Scarlet sage</name>
    <dbReference type="NCBI Taxonomy" id="180675"/>
    <lineage>
        <taxon>Eukaryota</taxon>
        <taxon>Viridiplantae</taxon>
        <taxon>Streptophyta</taxon>
        <taxon>Embryophyta</taxon>
        <taxon>Tracheophyta</taxon>
        <taxon>Spermatophyta</taxon>
        <taxon>Magnoliopsida</taxon>
        <taxon>eudicotyledons</taxon>
        <taxon>Gunneridae</taxon>
        <taxon>Pentapetalae</taxon>
        <taxon>asterids</taxon>
        <taxon>lamiids</taxon>
        <taxon>Lamiales</taxon>
        <taxon>Lamiaceae</taxon>
        <taxon>Nepetoideae</taxon>
        <taxon>Mentheae</taxon>
        <taxon>Salviinae</taxon>
        <taxon>Salvia</taxon>
        <taxon>Salvia subgen. Calosphace</taxon>
        <taxon>core Calosphace</taxon>
    </lineage>
</organism>
<reference evidence="7" key="1">
    <citation type="submission" date="2018-01" db="EMBL/GenBank/DDBJ databases">
        <authorList>
            <person name="Mao J.F."/>
        </authorList>
    </citation>
    <scope>NUCLEOTIDE SEQUENCE</scope>
    <source>
        <strain evidence="7">Huo1</strain>
        <tissue evidence="7">Leaf</tissue>
    </source>
</reference>
<dbReference type="InterPro" id="IPR009463">
    <property type="entry name" value="DUF1087"/>
</dbReference>
<dbReference type="CDD" id="cd11378">
    <property type="entry name" value="DUF296"/>
    <property type="match status" value="1"/>
</dbReference>
<comment type="caution">
    <text evidence="7">The sequence shown here is derived from an EMBL/GenBank/DDBJ whole genome shotgun (WGS) entry which is preliminary data.</text>
</comment>
<feature type="domain" description="PPC" evidence="6">
    <location>
        <begin position="322"/>
        <end position="459"/>
    </location>
</feature>
<evidence type="ECO:0000256" key="5">
    <source>
        <dbReference type="SAM" id="MobiDB-lite"/>
    </source>
</evidence>
<dbReference type="InterPro" id="IPR005175">
    <property type="entry name" value="PPC_dom"/>
</dbReference>
<dbReference type="PANTHER" id="PTHR31100:SF62">
    <property type="entry name" value="AT-HOOK MOTIF NUCLEAR-LOCALIZED PROTEIN 23"/>
    <property type="match status" value="1"/>
</dbReference>
<feature type="region of interest" description="Disordered" evidence="5">
    <location>
        <begin position="273"/>
        <end position="315"/>
    </location>
</feature>
<dbReference type="PROSITE" id="PS51742">
    <property type="entry name" value="PPC"/>
    <property type="match status" value="1"/>
</dbReference>
<evidence type="ECO:0000256" key="2">
    <source>
        <dbReference type="ARBA" id="ARBA00023015"/>
    </source>
</evidence>
<keyword evidence="8" id="KW-1185">Reference proteome</keyword>
<dbReference type="Pfam" id="PF06465">
    <property type="entry name" value="DUF1087"/>
    <property type="match status" value="1"/>
</dbReference>
<dbReference type="SUPFAM" id="SSF117856">
    <property type="entry name" value="AF0104/ALDC/Ptd012-like"/>
    <property type="match status" value="1"/>
</dbReference>
<dbReference type="PANTHER" id="PTHR31100">
    <property type="entry name" value="AT-HOOK MOTIF NUCLEAR-LOCALIZED PROTEIN 15"/>
    <property type="match status" value="1"/>
</dbReference>
<dbReference type="GO" id="GO:0003700">
    <property type="term" value="F:DNA-binding transcription factor activity"/>
    <property type="evidence" value="ECO:0007669"/>
    <property type="project" value="TreeGrafter"/>
</dbReference>
<protein>
    <recommendedName>
        <fullName evidence="6">PPC domain-containing protein</fullName>
    </recommendedName>
</protein>
<accession>A0A8X8Z7X4</accession>
<evidence type="ECO:0000256" key="3">
    <source>
        <dbReference type="ARBA" id="ARBA00023125"/>
    </source>
</evidence>
<dbReference type="GO" id="GO:0003680">
    <property type="term" value="F:minor groove of adenine-thymine-rich DNA binding"/>
    <property type="evidence" value="ECO:0007669"/>
    <property type="project" value="InterPro"/>
</dbReference>